<evidence type="ECO:0000256" key="1">
    <source>
        <dbReference type="ARBA" id="ARBA00001561"/>
    </source>
</evidence>
<evidence type="ECO:0000256" key="3">
    <source>
        <dbReference type="ARBA" id="ARBA00022801"/>
    </source>
</evidence>
<feature type="signal peptide" evidence="4">
    <location>
        <begin position="1"/>
        <end position="23"/>
    </location>
</feature>
<dbReference type="EMBL" id="CP127247">
    <property type="protein sequence ID" value="WIY25089.1"/>
    <property type="molecule type" value="Genomic_DNA"/>
</dbReference>
<feature type="chain" id="PRO_5040827961" description="N-acetylmuramoyl-L-alanine amidase" evidence="4">
    <location>
        <begin position="24"/>
        <end position="419"/>
    </location>
</feature>
<dbReference type="InterPro" id="IPR021731">
    <property type="entry name" value="AMIN_dom"/>
</dbReference>
<dbReference type="CDD" id="cd02696">
    <property type="entry name" value="MurNAc-LAA"/>
    <property type="match status" value="1"/>
</dbReference>
<dbReference type="InterPro" id="IPR002508">
    <property type="entry name" value="MurNAc-LAA_cat"/>
</dbReference>
<evidence type="ECO:0000259" key="5">
    <source>
        <dbReference type="SMART" id="SM00646"/>
    </source>
</evidence>
<evidence type="ECO:0000256" key="2">
    <source>
        <dbReference type="ARBA" id="ARBA00011901"/>
    </source>
</evidence>
<feature type="domain" description="MurNAc-LAA" evidence="5">
    <location>
        <begin position="249"/>
        <end position="404"/>
    </location>
</feature>
<dbReference type="EC" id="3.5.1.28" evidence="2"/>
<dbReference type="Pfam" id="PF11741">
    <property type="entry name" value="AMIN"/>
    <property type="match status" value="1"/>
</dbReference>
<dbReference type="PANTHER" id="PTHR30404">
    <property type="entry name" value="N-ACETYLMURAMOYL-L-ALANINE AMIDASE"/>
    <property type="match status" value="1"/>
</dbReference>
<evidence type="ECO:0000313" key="7">
    <source>
        <dbReference type="Proteomes" id="UP001238334"/>
    </source>
</evidence>
<keyword evidence="4" id="KW-0732">Signal</keyword>
<dbReference type="GO" id="GO:0008745">
    <property type="term" value="F:N-acetylmuramoyl-L-alanine amidase activity"/>
    <property type="evidence" value="ECO:0007669"/>
    <property type="project" value="UniProtKB-EC"/>
</dbReference>
<dbReference type="Proteomes" id="UP001238334">
    <property type="component" value="Chromosome"/>
</dbReference>
<dbReference type="Gene3D" id="3.40.630.40">
    <property type="entry name" value="Zn-dependent exopeptidases"/>
    <property type="match status" value="1"/>
</dbReference>
<accession>A0A9Y2KZ31</accession>
<organism evidence="6 7">
    <name type="scientific">Parasedimentitalea psychrophila</name>
    <dbReference type="NCBI Taxonomy" id="2997337"/>
    <lineage>
        <taxon>Bacteria</taxon>
        <taxon>Pseudomonadati</taxon>
        <taxon>Pseudomonadota</taxon>
        <taxon>Alphaproteobacteria</taxon>
        <taxon>Rhodobacterales</taxon>
        <taxon>Paracoccaceae</taxon>
        <taxon>Parasedimentitalea</taxon>
    </lineage>
</organism>
<dbReference type="GO" id="GO:0009253">
    <property type="term" value="P:peptidoglycan catabolic process"/>
    <property type="evidence" value="ECO:0007669"/>
    <property type="project" value="InterPro"/>
</dbReference>
<dbReference type="SMART" id="SM00646">
    <property type="entry name" value="Ami_3"/>
    <property type="match status" value="1"/>
</dbReference>
<protein>
    <recommendedName>
        <fullName evidence="2">N-acetylmuramoyl-L-alanine amidase</fullName>
        <ecNumber evidence="2">3.5.1.28</ecNumber>
    </recommendedName>
</protein>
<dbReference type="SUPFAM" id="SSF53187">
    <property type="entry name" value="Zn-dependent exopeptidases"/>
    <property type="match status" value="1"/>
</dbReference>
<evidence type="ECO:0000313" key="6">
    <source>
        <dbReference type="EMBL" id="WIY25089.1"/>
    </source>
</evidence>
<dbReference type="InterPro" id="IPR050695">
    <property type="entry name" value="N-acetylmuramoyl_amidase_3"/>
</dbReference>
<keyword evidence="7" id="KW-1185">Reference proteome</keyword>
<keyword evidence="3" id="KW-0378">Hydrolase</keyword>
<sequence>MSRVFTLIAFTLALNWPGGPAHAQTQAQTQGFSGLARIDPASSRIEDRDNGGAHIALGLSQGVPYRLFTLNDPPRLVLDFQEVDWRGLRSEALLQGQQVTRVQFGTYVPGWSRMVLELAGPLKVESAALDIDTVTAQAKLQLQLTSTSAESFASSVGAPTDARWDLPPAEGLPAPITRGSDAPLLVVLDPGHGGIDPGAEAKVDGSAVVEKDLILGFAIELGEELVRSGRFKVQLTRDGDYFVSLERRIALAHQAGADLFVSLHADSLSEGLAHGATVHVLSPEASDVASAKLAERHDRSDLLAGVDLSDADDRVTGILLDLARQETQPRSDALAQALVEGMANQGGPMNRRPLRSAGFSVLKAADIPSVLIEIGFLSSPRDLKNLQDPAWRATMTRGILNGLVSWREEDAARRALVRQ</sequence>
<dbReference type="PANTHER" id="PTHR30404:SF0">
    <property type="entry name" value="N-ACETYLMURAMOYL-L-ALANINE AMIDASE AMIC"/>
    <property type="match status" value="1"/>
</dbReference>
<name>A0A9Y2KZ31_9RHOB</name>
<dbReference type="Pfam" id="PF01520">
    <property type="entry name" value="Amidase_3"/>
    <property type="match status" value="1"/>
</dbReference>
<gene>
    <name evidence="6" type="ORF">QPJ95_21795</name>
</gene>
<dbReference type="Gene3D" id="2.60.40.3500">
    <property type="match status" value="1"/>
</dbReference>
<dbReference type="KEGG" id="ppso:QPJ95_21795"/>
<dbReference type="RefSeq" id="WP_270919874.1">
    <property type="nucleotide sequence ID" value="NZ_CP127247.1"/>
</dbReference>
<dbReference type="GO" id="GO:0030288">
    <property type="term" value="C:outer membrane-bounded periplasmic space"/>
    <property type="evidence" value="ECO:0007669"/>
    <property type="project" value="TreeGrafter"/>
</dbReference>
<dbReference type="AlphaFoldDB" id="A0A9Y2KZ31"/>
<proteinExistence type="predicted"/>
<comment type="catalytic activity">
    <reaction evidence="1">
        <text>Hydrolyzes the link between N-acetylmuramoyl residues and L-amino acid residues in certain cell-wall glycopeptides.</text>
        <dbReference type="EC" id="3.5.1.28"/>
    </reaction>
</comment>
<reference evidence="6 7" key="1">
    <citation type="submission" date="2023-06" db="EMBL/GenBank/DDBJ databases">
        <title>Parasedimentitalea psychrophila sp. nov., a psychrophilic bacterium isolated from deep-sea sediment.</title>
        <authorList>
            <person name="Li A."/>
        </authorList>
    </citation>
    <scope>NUCLEOTIDE SEQUENCE [LARGE SCALE GENOMIC DNA]</scope>
    <source>
        <strain evidence="6 7">QS115</strain>
    </source>
</reference>
<evidence type="ECO:0000256" key="4">
    <source>
        <dbReference type="SAM" id="SignalP"/>
    </source>
</evidence>